<organism evidence="2">
    <name type="scientific">mine drainage metagenome</name>
    <dbReference type="NCBI Taxonomy" id="410659"/>
    <lineage>
        <taxon>unclassified sequences</taxon>
        <taxon>metagenomes</taxon>
        <taxon>ecological metagenomes</taxon>
    </lineage>
</organism>
<dbReference type="Pfam" id="PF12697">
    <property type="entry name" value="Abhydrolase_6"/>
    <property type="match status" value="1"/>
</dbReference>
<dbReference type="AlphaFoldDB" id="T1C1R1"/>
<dbReference type="SUPFAM" id="SSF53474">
    <property type="entry name" value="alpha/beta-Hydrolases"/>
    <property type="match status" value="1"/>
</dbReference>
<dbReference type="EMBL" id="AUZY01000170">
    <property type="protein sequence ID" value="EQD79406.1"/>
    <property type="molecule type" value="Genomic_DNA"/>
</dbReference>
<dbReference type="Gene3D" id="3.40.50.1820">
    <property type="entry name" value="alpha/beta hydrolase"/>
    <property type="match status" value="1"/>
</dbReference>
<comment type="caution">
    <text evidence="2">The sequence shown here is derived from an EMBL/GenBank/DDBJ whole genome shotgun (WGS) entry which is preliminary data.</text>
</comment>
<gene>
    <name evidence="2" type="ORF">B1B_00222</name>
</gene>
<proteinExistence type="predicted"/>
<name>T1C1R1_9ZZZZ</name>
<feature type="domain" description="AB hydrolase-1" evidence="1">
    <location>
        <begin position="12"/>
        <end position="161"/>
    </location>
</feature>
<reference evidence="2" key="1">
    <citation type="submission" date="2013-08" db="EMBL/GenBank/DDBJ databases">
        <authorList>
            <person name="Mendez C."/>
            <person name="Richter M."/>
            <person name="Ferrer M."/>
            <person name="Sanchez J."/>
        </authorList>
    </citation>
    <scope>NUCLEOTIDE SEQUENCE</scope>
</reference>
<sequence>SCAIADQCRMLNEFVLSLGFKKFGLVGNSYGGWISLRYTLAYEPKPEYLVLIDSAGLNPSIGEGDPEVSAAFVDRVMTMSRYNRREVIEKMIENNSHPEERIRSQDLRNIRSRTLIIWGELDALIPPAYGKKMQEYITGSSLQLIPGAGHVPQTARYAEIASLITSFIRE</sequence>
<dbReference type="PANTHER" id="PTHR43139">
    <property type="entry name" value="SI:DKEY-122A22.2"/>
    <property type="match status" value="1"/>
</dbReference>
<dbReference type="InterPro" id="IPR052370">
    <property type="entry name" value="Meta-cleavage_hydrolase"/>
</dbReference>
<accession>T1C1R1</accession>
<keyword evidence="2" id="KW-0378">Hydrolase</keyword>
<dbReference type="InterPro" id="IPR029058">
    <property type="entry name" value="AB_hydrolase_fold"/>
</dbReference>
<dbReference type="InterPro" id="IPR000073">
    <property type="entry name" value="AB_hydrolase_1"/>
</dbReference>
<dbReference type="PANTHER" id="PTHR43139:SF52">
    <property type="entry name" value="SI:DKEY-122A22.2"/>
    <property type="match status" value="1"/>
</dbReference>
<reference evidence="2" key="2">
    <citation type="journal article" date="2014" name="ISME J.">
        <title>Microbial stratification in low pH oxic and suboxic macroscopic growths along an acid mine drainage.</title>
        <authorList>
            <person name="Mendez-Garcia C."/>
            <person name="Mesa V."/>
            <person name="Sprenger R.R."/>
            <person name="Richter M."/>
            <person name="Diez M.S."/>
            <person name="Solano J."/>
            <person name="Bargiela R."/>
            <person name="Golyshina O.V."/>
            <person name="Manteca A."/>
            <person name="Ramos J.L."/>
            <person name="Gallego J.R."/>
            <person name="Llorente I."/>
            <person name="Martins Dos Santos V.A."/>
            <person name="Jensen O.N."/>
            <person name="Pelaez A.I."/>
            <person name="Sanchez J."/>
            <person name="Ferrer M."/>
        </authorList>
    </citation>
    <scope>NUCLEOTIDE SEQUENCE</scope>
</reference>
<dbReference type="GO" id="GO:0016787">
    <property type="term" value="F:hydrolase activity"/>
    <property type="evidence" value="ECO:0007669"/>
    <property type="project" value="UniProtKB-KW"/>
</dbReference>
<evidence type="ECO:0000313" key="2">
    <source>
        <dbReference type="EMBL" id="EQD79406.1"/>
    </source>
</evidence>
<protein>
    <submittedName>
        <fullName evidence="2">Alpha/beta hydrolase fold protein</fullName>
    </submittedName>
</protein>
<evidence type="ECO:0000259" key="1">
    <source>
        <dbReference type="Pfam" id="PF12697"/>
    </source>
</evidence>
<feature type="non-terminal residue" evidence="2">
    <location>
        <position position="1"/>
    </location>
</feature>